<evidence type="ECO:0000313" key="8">
    <source>
        <dbReference type="EMBL" id="MDP9806163.1"/>
    </source>
</evidence>
<sequence length="491" mass="50910">MTEVREYHGTKTDLAALVISVLTFWLLGQSMLNVGLTVGNDLGMAQGLTNLAVSMGSLVCGMLIVMWGSLGDMFGRLKMVRIGLLLNIVGSLLLVLAAGGPAIAGAMVLTGRIFHGLAGGAVTPAALALVNSYWHGDKRARAISYVSMGTFGGMAGASIVGGAIAGSPLTWRGIFAISVVLSILALFMLRKTPDVAPLAGSGKKLDVIGIVTLALAMLSLQLYITQGPALGWTSPAALGIAAVLVVSIIVFVRHELTSNDPLIDFAVFKNSTFAGAITANFLVTTTAGMITVALWVMQGSDQGYDATRASYLTIGYLVCVLAFITTGEKLMKSKGYRIPMLAGAVLVALSVVLLMFTNLMVSQYVVVAVVAFSIYGVGLALFATPTTTAALNSLPQDIVGAGSGILKMASSLGSAIGLAISSTVFTTFAQRGTGSEIVGRIIEYTGTQENLAVRQAGTIALFTLLVGAIVAIIAVWFLIPSRKEQFGESAD</sequence>
<feature type="transmembrane region" description="Helical" evidence="6">
    <location>
        <begin position="459"/>
        <end position="479"/>
    </location>
</feature>
<dbReference type="RefSeq" id="WP_307682399.1">
    <property type="nucleotide sequence ID" value="NZ_JAUSQX010000001.1"/>
</dbReference>
<keyword evidence="5 6" id="KW-0472">Membrane</keyword>
<dbReference type="InterPro" id="IPR020846">
    <property type="entry name" value="MFS_dom"/>
</dbReference>
<evidence type="ECO:0000256" key="6">
    <source>
        <dbReference type="SAM" id="Phobius"/>
    </source>
</evidence>
<feature type="transmembrane region" description="Helical" evidence="6">
    <location>
        <begin position="338"/>
        <end position="357"/>
    </location>
</feature>
<protein>
    <submittedName>
        <fullName evidence="8">DHA2 family multidrug resistance protein-like MFS transporter</fullName>
    </submittedName>
</protein>
<dbReference type="Gene3D" id="1.20.1720.10">
    <property type="entry name" value="Multidrug resistance protein D"/>
    <property type="match status" value="1"/>
</dbReference>
<dbReference type="Pfam" id="PF07690">
    <property type="entry name" value="MFS_1"/>
    <property type="match status" value="1"/>
</dbReference>
<gene>
    <name evidence="8" type="ORF">J2S70_000745</name>
</gene>
<dbReference type="EMBL" id="JAUSQX010000001">
    <property type="protein sequence ID" value="MDP9806163.1"/>
    <property type="molecule type" value="Genomic_DNA"/>
</dbReference>
<proteinExistence type="predicted"/>
<keyword evidence="2" id="KW-0813">Transport</keyword>
<dbReference type="PANTHER" id="PTHR42718">
    <property type="entry name" value="MAJOR FACILITATOR SUPERFAMILY MULTIDRUG TRANSPORTER MFSC"/>
    <property type="match status" value="1"/>
</dbReference>
<evidence type="ECO:0000256" key="4">
    <source>
        <dbReference type="ARBA" id="ARBA00022989"/>
    </source>
</evidence>
<feature type="transmembrane region" description="Helical" evidence="6">
    <location>
        <begin position="142"/>
        <end position="165"/>
    </location>
</feature>
<evidence type="ECO:0000259" key="7">
    <source>
        <dbReference type="PROSITE" id="PS50850"/>
    </source>
</evidence>
<keyword evidence="9" id="KW-1185">Reference proteome</keyword>
<feature type="transmembrane region" description="Helical" evidence="6">
    <location>
        <begin position="171"/>
        <end position="189"/>
    </location>
</feature>
<feature type="transmembrane region" description="Helical" evidence="6">
    <location>
        <begin position="82"/>
        <end position="107"/>
    </location>
</feature>
<dbReference type="PROSITE" id="PS50850">
    <property type="entry name" value="MFS"/>
    <property type="match status" value="1"/>
</dbReference>
<name>A0ABT9NH94_9ACTO</name>
<accession>A0ABT9NH94</accession>
<evidence type="ECO:0000256" key="5">
    <source>
        <dbReference type="ARBA" id="ARBA00023136"/>
    </source>
</evidence>
<organism evidence="8 9">
    <name type="scientific">Trueperella bonasi</name>
    <dbReference type="NCBI Taxonomy" id="312286"/>
    <lineage>
        <taxon>Bacteria</taxon>
        <taxon>Bacillati</taxon>
        <taxon>Actinomycetota</taxon>
        <taxon>Actinomycetes</taxon>
        <taxon>Actinomycetales</taxon>
        <taxon>Actinomycetaceae</taxon>
        <taxon>Trueperella</taxon>
    </lineage>
</organism>
<dbReference type="Proteomes" id="UP001243212">
    <property type="component" value="Unassembled WGS sequence"/>
</dbReference>
<feature type="domain" description="Major facilitator superfamily (MFS) profile" evidence="7">
    <location>
        <begin position="13"/>
        <end position="483"/>
    </location>
</feature>
<feature type="transmembrane region" description="Helical" evidence="6">
    <location>
        <begin position="12"/>
        <end position="31"/>
    </location>
</feature>
<comment type="caution">
    <text evidence="8">The sequence shown here is derived from an EMBL/GenBank/DDBJ whole genome shotgun (WGS) entry which is preliminary data.</text>
</comment>
<feature type="transmembrane region" description="Helical" evidence="6">
    <location>
        <begin position="51"/>
        <end position="70"/>
    </location>
</feature>
<evidence type="ECO:0000256" key="3">
    <source>
        <dbReference type="ARBA" id="ARBA00022692"/>
    </source>
</evidence>
<evidence type="ECO:0000313" key="9">
    <source>
        <dbReference type="Proteomes" id="UP001243212"/>
    </source>
</evidence>
<feature type="transmembrane region" description="Helical" evidence="6">
    <location>
        <begin position="230"/>
        <end position="252"/>
    </location>
</feature>
<dbReference type="SUPFAM" id="SSF103473">
    <property type="entry name" value="MFS general substrate transporter"/>
    <property type="match status" value="1"/>
</dbReference>
<keyword evidence="4 6" id="KW-1133">Transmembrane helix</keyword>
<feature type="transmembrane region" description="Helical" evidence="6">
    <location>
        <begin position="113"/>
        <end position="130"/>
    </location>
</feature>
<dbReference type="CDD" id="cd17321">
    <property type="entry name" value="MFS_MMR_MDR_like"/>
    <property type="match status" value="1"/>
</dbReference>
<feature type="transmembrane region" description="Helical" evidence="6">
    <location>
        <begin position="363"/>
        <end position="383"/>
    </location>
</feature>
<evidence type="ECO:0000256" key="2">
    <source>
        <dbReference type="ARBA" id="ARBA00022448"/>
    </source>
</evidence>
<feature type="transmembrane region" description="Helical" evidence="6">
    <location>
        <begin position="309"/>
        <end position="326"/>
    </location>
</feature>
<keyword evidence="3 6" id="KW-0812">Transmembrane</keyword>
<comment type="subcellular location">
    <subcellularLocation>
        <location evidence="1">Cell membrane</location>
        <topology evidence="1">Multi-pass membrane protein</topology>
    </subcellularLocation>
</comment>
<dbReference type="InterPro" id="IPR011701">
    <property type="entry name" value="MFS"/>
</dbReference>
<reference evidence="8 9" key="1">
    <citation type="submission" date="2023-07" db="EMBL/GenBank/DDBJ databases">
        <title>Sequencing the genomes of 1000 actinobacteria strains.</title>
        <authorList>
            <person name="Klenk H.-P."/>
        </authorList>
    </citation>
    <scope>NUCLEOTIDE SEQUENCE [LARGE SCALE GENOMIC DNA]</scope>
    <source>
        <strain evidence="8 9">DSM 17163</strain>
    </source>
</reference>
<evidence type="ECO:0000256" key="1">
    <source>
        <dbReference type="ARBA" id="ARBA00004651"/>
    </source>
</evidence>
<dbReference type="Gene3D" id="1.20.1250.20">
    <property type="entry name" value="MFS general substrate transporter like domains"/>
    <property type="match status" value="1"/>
</dbReference>
<dbReference type="InterPro" id="IPR036259">
    <property type="entry name" value="MFS_trans_sf"/>
</dbReference>
<feature type="transmembrane region" description="Helical" evidence="6">
    <location>
        <begin position="273"/>
        <end position="297"/>
    </location>
</feature>
<dbReference type="PANTHER" id="PTHR42718:SF9">
    <property type="entry name" value="MAJOR FACILITATOR SUPERFAMILY MULTIDRUG TRANSPORTER MFSC"/>
    <property type="match status" value="1"/>
</dbReference>
<feature type="transmembrane region" description="Helical" evidence="6">
    <location>
        <begin position="205"/>
        <end position="224"/>
    </location>
</feature>